<sequence length="33" mass="3860">MIDSLNTIMLQLRTNRILAKKRNIATHEIVHQS</sequence>
<dbReference type="AlphaFoldDB" id="A0A2P2PVJ3"/>
<accession>A0A2P2PVJ3</accession>
<proteinExistence type="predicted"/>
<organism evidence="1">
    <name type="scientific">Rhizophora mucronata</name>
    <name type="common">Asiatic mangrove</name>
    <dbReference type="NCBI Taxonomy" id="61149"/>
    <lineage>
        <taxon>Eukaryota</taxon>
        <taxon>Viridiplantae</taxon>
        <taxon>Streptophyta</taxon>
        <taxon>Embryophyta</taxon>
        <taxon>Tracheophyta</taxon>
        <taxon>Spermatophyta</taxon>
        <taxon>Magnoliopsida</taxon>
        <taxon>eudicotyledons</taxon>
        <taxon>Gunneridae</taxon>
        <taxon>Pentapetalae</taxon>
        <taxon>rosids</taxon>
        <taxon>fabids</taxon>
        <taxon>Malpighiales</taxon>
        <taxon>Rhizophoraceae</taxon>
        <taxon>Rhizophora</taxon>
    </lineage>
</organism>
<name>A0A2P2PVJ3_RHIMU</name>
<reference evidence="1" key="1">
    <citation type="submission" date="2018-02" db="EMBL/GenBank/DDBJ databases">
        <title>Rhizophora mucronata_Transcriptome.</title>
        <authorList>
            <person name="Meera S.P."/>
            <person name="Sreeshan A."/>
            <person name="Augustine A."/>
        </authorList>
    </citation>
    <scope>NUCLEOTIDE SEQUENCE</scope>
    <source>
        <tissue evidence="1">Leaf</tissue>
    </source>
</reference>
<protein>
    <submittedName>
        <fullName evidence="1">Uncharacterized protein</fullName>
    </submittedName>
</protein>
<dbReference type="EMBL" id="GGEC01078266">
    <property type="protein sequence ID" value="MBX58750.1"/>
    <property type="molecule type" value="Transcribed_RNA"/>
</dbReference>
<evidence type="ECO:0000313" key="1">
    <source>
        <dbReference type="EMBL" id="MBX58750.1"/>
    </source>
</evidence>